<keyword evidence="3" id="KW-1185">Reference proteome</keyword>
<accession>A0ABQ3BSP9</accession>
<keyword evidence="1" id="KW-0812">Transmembrane</keyword>
<feature type="transmembrane region" description="Helical" evidence="1">
    <location>
        <begin position="48"/>
        <end position="67"/>
    </location>
</feature>
<reference evidence="3" key="1">
    <citation type="journal article" date="2019" name="Int. J. Syst. Evol. Microbiol.">
        <title>The Global Catalogue of Microorganisms (GCM) 10K type strain sequencing project: providing services to taxonomists for standard genome sequencing and annotation.</title>
        <authorList>
            <consortium name="The Broad Institute Genomics Platform"/>
            <consortium name="The Broad Institute Genome Sequencing Center for Infectious Disease"/>
            <person name="Wu L."/>
            <person name="Ma J."/>
        </authorList>
    </citation>
    <scope>NUCLEOTIDE SEQUENCE [LARGE SCALE GENOMIC DNA]</scope>
    <source>
        <strain evidence="3">KCTC 12708</strain>
    </source>
</reference>
<dbReference type="Proteomes" id="UP000615593">
    <property type="component" value="Unassembled WGS sequence"/>
</dbReference>
<gene>
    <name evidence="2" type="ORF">GCM10008088_14100</name>
</gene>
<dbReference type="EMBL" id="BMWY01000003">
    <property type="protein sequence ID" value="GGZ53604.1"/>
    <property type="molecule type" value="Genomic_DNA"/>
</dbReference>
<proteinExistence type="predicted"/>
<dbReference type="RefSeq" id="WP_051191241.1">
    <property type="nucleotide sequence ID" value="NZ_BMWY01000003.1"/>
</dbReference>
<comment type="caution">
    <text evidence="2">The sequence shown here is derived from an EMBL/GenBank/DDBJ whole genome shotgun (WGS) entry which is preliminary data.</text>
</comment>
<dbReference type="Gene3D" id="2.30.29.30">
    <property type="entry name" value="Pleckstrin-homology domain (PH domain)/Phosphotyrosine-binding domain (PTB)"/>
    <property type="match status" value="1"/>
</dbReference>
<dbReference type="GeneID" id="94369076"/>
<keyword evidence="1" id="KW-1133">Transmembrane helix</keyword>
<feature type="transmembrane region" description="Helical" evidence="1">
    <location>
        <begin position="17"/>
        <end position="36"/>
    </location>
</feature>
<evidence type="ECO:0000313" key="3">
    <source>
        <dbReference type="Proteomes" id="UP000615593"/>
    </source>
</evidence>
<dbReference type="InterPro" id="IPR011993">
    <property type="entry name" value="PH-like_dom_sf"/>
</dbReference>
<evidence type="ECO:0008006" key="4">
    <source>
        <dbReference type="Google" id="ProtNLM"/>
    </source>
</evidence>
<name>A0ABQ3BSP9_9FLAO</name>
<evidence type="ECO:0000256" key="1">
    <source>
        <dbReference type="SAM" id="Phobius"/>
    </source>
</evidence>
<evidence type="ECO:0000313" key="2">
    <source>
        <dbReference type="EMBL" id="GGZ53604.1"/>
    </source>
</evidence>
<keyword evidence="1" id="KW-0472">Membrane</keyword>
<organism evidence="2 3">
    <name type="scientific">Mesonia mobilis</name>
    <dbReference type="NCBI Taxonomy" id="369791"/>
    <lineage>
        <taxon>Bacteria</taxon>
        <taxon>Pseudomonadati</taxon>
        <taxon>Bacteroidota</taxon>
        <taxon>Flavobacteriia</taxon>
        <taxon>Flavobacteriales</taxon>
        <taxon>Flavobacteriaceae</taxon>
        <taxon>Mesonia</taxon>
    </lineage>
</organism>
<sequence>MKNIGTQHKKISLKQKLNLAISTTIVYAVLLFALQYILPFEKQDTGSIILQSILFGFVFVFANTYLFNRNSESITNFFSKNTNTITSDQEEIIAGGPANLFRGIEAVGGKLFLTKEGLVFSSHKFNIQRGETKILYSAIEKIEPFNYTKIMRFDNILKVHTKEGKTYKFVVNEREVWMKNIEEQLQKSKGC</sequence>
<protein>
    <recommendedName>
        <fullName evidence="4">GRAM domain-containing protein</fullName>
    </recommendedName>
</protein>